<reference evidence="2 3" key="1">
    <citation type="journal article" date="2019" name="Commun. Biol.">
        <title>The bagworm genome reveals a unique fibroin gene that provides high tensile strength.</title>
        <authorList>
            <person name="Kono N."/>
            <person name="Nakamura H."/>
            <person name="Ohtoshi R."/>
            <person name="Tomita M."/>
            <person name="Numata K."/>
            <person name="Arakawa K."/>
        </authorList>
    </citation>
    <scope>NUCLEOTIDE SEQUENCE [LARGE SCALE GENOMIC DNA]</scope>
</reference>
<evidence type="ECO:0000313" key="2">
    <source>
        <dbReference type="EMBL" id="GBP63982.1"/>
    </source>
</evidence>
<feature type="region of interest" description="Disordered" evidence="1">
    <location>
        <begin position="116"/>
        <end position="135"/>
    </location>
</feature>
<gene>
    <name evidence="2" type="ORF">EVAR_25133_1</name>
</gene>
<proteinExistence type="predicted"/>
<comment type="caution">
    <text evidence="2">The sequence shown here is derived from an EMBL/GenBank/DDBJ whole genome shotgun (WGS) entry which is preliminary data.</text>
</comment>
<organism evidence="2 3">
    <name type="scientific">Eumeta variegata</name>
    <name type="common">Bagworm moth</name>
    <name type="synonym">Eumeta japonica</name>
    <dbReference type="NCBI Taxonomy" id="151549"/>
    <lineage>
        <taxon>Eukaryota</taxon>
        <taxon>Metazoa</taxon>
        <taxon>Ecdysozoa</taxon>
        <taxon>Arthropoda</taxon>
        <taxon>Hexapoda</taxon>
        <taxon>Insecta</taxon>
        <taxon>Pterygota</taxon>
        <taxon>Neoptera</taxon>
        <taxon>Endopterygota</taxon>
        <taxon>Lepidoptera</taxon>
        <taxon>Glossata</taxon>
        <taxon>Ditrysia</taxon>
        <taxon>Tineoidea</taxon>
        <taxon>Psychidae</taxon>
        <taxon>Oiketicinae</taxon>
        <taxon>Eumeta</taxon>
    </lineage>
</organism>
<feature type="region of interest" description="Disordered" evidence="1">
    <location>
        <begin position="1"/>
        <end position="25"/>
    </location>
</feature>
<evidence type="ECO:0000313" key="3">
    <source>
        <dbReference type="Proteomes" id="UP000299102"/>
    </source>
</evidence>
<evidence type="ECO:0000256" key="1">
    <source>
        <dbReference type="SAM" id="MobiDB-lite"/>
    </source>
</evidence>
<dbReference type="EMBL" id="BGZK01000884">
    <property type="protein sequence ID" value="GBP63982.1"/>
    <property type="molecule type" value="Genomic_DNA"/>
</dbReference>
<keyword evidence="3" id="KW-1185">Reference proteome</keyword>
<dbReference type="Proteomes" id="UP000299102">
    <property type="component" value="Unassembled WGS sequence"/>
</dbReference>
<dbReference type="AlphaFoldDB" id="A0A4C1XLV0"/>
<name>A0A4C1XLV0_EUMVA</name>
<protein>
    <submittedName>
        <fullName evidence="2">Uncharacterized protein</fullName>
    </submittedName>
</protein>
<sequence>MNNDVYGANAQSGSRASRRVNSTTPLSARQKTIFPAWENEVKEISFSIYRVEHSKNPISFVSVVVIENTNTHNSENHNKLNRCYGSRGHNWTDASSPTAENRNEDDLYVAGTANASTSEQQLPGQNPPPTTVESTYESRTWAKCLPCTLENDDDVTAFATTVEIP</sequence>
<accession>A0A4C1XLV0</accession>